<organism evidence="2 3">
    <name type="scientific">Gemmobacter caeni</name>
    <dbReference type="NCBI Taxonomy" id="589035"/>
    <lineage>
        <taxon>Bacteria</taxon>
        <taxon>Pseudomonadati</taxon>
        <taxon>Pseudomonadota</taxon>
        <taxon>Alphaproteobacteria</taxon>
        <taxon>Rhodobacterales</taxon>
        <taxon>Paracoccaceae</taxon>
        <taxon>Gemmobacter</taxon>
    </lineage>
</organism>
<dbReference type="InterPro" id="IPR021139">
    <property type="entry name" value="NYN"/>
</dbReference>
<dbReference type="EMBL" id="QBKP01000004">
    <property type="protein sequence ID" value="PTX51119.1"/>
    <property type="molecule type" value="Genomic_DNA"/>
</dbReference>
<proteinExistence type="predicted"/>
<dbReference type="AlphaFoldDB" id="A0A2T6B4W2"/>
<dbReference type="Pfam" id="PF01936">
    <property type="entry name" value="NYN"/>
    <property type="match status" value="1"/>
</dbReference>
<dbReference type="Proteomes" id="UP000244224">
    <property type="component" value="Unassembled WGS sequence"/>
</dbReference>
<sequence length="234" mass="24840">MNALSPELMATHTSGRARVALLVDGENLGDRHAGPLIIQAAKHGAVTVKRVYGDAARLPRWDAAPGYRLIHAGRGKNAADLLLCIEALALVHDRLADVIVLASNDGDFSHIASHLRERGIPVYGMGEATAPENWRKSCTGFVELKAAPGPTQTSAPKPAHVLPANLPEAALLKDVENLLRDSASGGALPLTKIGQELKGRLKTTGHASWGKFLSAHSDRFRLDKSTPGGSVRLL</sequence>
<dbReference type="RefSeq" id="WP_108128489.1">
    <property type="nucleotide sequence ID" value="NZ_QBKP01000004.1"/>
</dbReference>
<gene>
    <name evidence="2" type="ORF">C8N34_104238</name>
</gene>
<dbReference type="PANTHER" id="PTHR35811:SF1">
    <property type="entry name" value="HTH OST-TYPE DOMAIN-CONTAINING PROTEIN"/>
    <property type="match status" value="1"/>
</dbReference>
<evidence type="ECO:0000313" key="3">
    <source>
        <dbReference type="Proteomes" id="UP000244224"/>
    </source>
</evidence>
<keyword evidence="3" id="KW-1185">Reference proteome</keyword>
<dbReference type="Gene3D" id="3.40.50.1010">
    <property type="entry name" value="5'-nuclease"/>
    <property type="match status" value="1"/>
</dbReference>
<dbReference type="CDD" id="cd11297">
    <property type="entry name" value="PIN_LabA-like_N_1"/>
    <property type="match status" value="1"/>
</dbReference>
<feature type="domain" description="NYN" evidence="1">
    <location>
        <begin position="18"/>
        <end position="144"/>
    </location>
</feature>
<protein>
    <submittedName>
        <fullName evidence="2">NYN domain-containing protein</fullName>
    </submittedName>
</protein>
<dbReference type="OrthoDB" id="9783963at2"/>
<name>A0A2T6B4W2_9RHOB</name>
<dbReference type="GO" id="GO:0004540">
    <property type="term" value="F:RNA nuclease activity"/>
    <property type="evidence" value="ECO:0007669"/>
    <property type="project" value="InterPro"/>
</dbReference>
<evidence type="ECO:0000259" key="1">
    <source>
        <dbReference type="Pfam" id="PF01936"/>
    </source>
</evidence>
<dbReference type="PANTHER" id="PTHR35811">
    <property type="entry name" value="SLR1870 PROTEIN"/>
    <property type="match status" value="1"/>
</dbReference>
<accession>A0A2T6B4W2</accession>
<evidence type="ECO:0000313" key="2">
    <source>
        <dbReference type="EMBL" id="PTX51119.1"/>
    </source>
</evidence>
<reference evidence="2 3" key="1">
    <citation type="submission" date="2018-04" db="EMBL/GenBank/DDBJ databases">
        <title>Genomic Encyclopedia of Archaeal and Bacterial Type Strains, Phase II (KMG-II): from individual species to whole genera.</title>
        <authorList>
            <person name="Goeker M."/>
        </authorList>
    </citation>
    <scope>NUCLEOTIDE SEQUENCE [LARGE SCALE GENOMIC DNA]</scope>
    <source>
        <strain evidence="2 3">DSM 21823</strain>
    </source>
</reference>
<comment type="caution">
    <text evidence="2">The sequence shown here is derived from an EMBL/GenBank/DDBJ whole genome shotgun (WGS) entry which is preliminary data.</text>
</comment>